<dbReference type="PRINTS" id="PR00722">
    <property type="entry name" value="CHYMOTRYPSIN"/>
</dbReference>
<evidence type="ECO:0000313" key="6">
    <source>
        <dbReference type="WBParaSite" id="jg5015"/>
    </source>
</evidence>
<organism evidence="5 6">
    <name type="scientific">Ditylenchus dipsaci</name>
    <dbReference type="NCBI Taxonomy" id="166011"/>
    <lineage>
        <taxon>Eukaryota</taxon>
        <taxon>Metazoa</taxon>
        <taxon>Ecdysozoa</taxon>
        <taxon>Nematoda</taxon>
        <taxon>Chromadorea</taxon>
        <taxon>Rhabditida</taxon>
        <taxon>Tylenchina</taxon>
        <taxon>Tylenchomorpha</taxon>
        <taxon>Sphaerularioidea</taxon>
        <taxon>Anguinidae</taxon>
        <taxon>Anguininae</taxon>
        <taxon>Ditylenchus</taxon>
    </lineage>
</organism>
<evidence type="ECO:0000259" key="4">
    <source>
        <dbReference type="PROSITE" id="PS50240"/>
    </source>
</evidence>
<evidence type="ECO:0000256" key="1">
    <source>
        <dbReference type="ARBA" id="ARBA00023157"/>
    </source>
</evidence>
<reference evidence="6" key="1">
    <citation type="submission" date="2022-11" db="UniProtKB">
        <authorList>
            <consortium name="WormBaseParasite"/>
        </authorList>
    </citation>
    <scope>IDENTIFICATION</scope>
</reference>
<keyword evidence="3" id="KW-0720">Serine protease</keyword>
<dbReference type="GO" id="GO:0006508">
    <property type="term" value="P:proteolysis"/>
    <property type="evidence" value="ECO:0007669"/>
    <property type="project" value="UniProtKB-KW"/>
</dbReference>
<evidence type="ECO:0000313" key="5">
    <source>
        <dbReference type="Proteomes" id="UP000887574"/>
    </source>
</evidence>
<dbReference type="Gene3D" id="2.40.10.10">
    <property type="entry name" value="Trypsin-like serine proteases"/>
    <property type="match status" value="1"/>
</dbReference>
<dbReference type="InterPro" id="IPR043504">
    <property type="entry name" value="Peptidase_S1_PA_chymotrypsin"/>
</dbReference>
<proteinExistence type="inferred from homology"/>
<dbReference type="InterPro" id="IPR001314">
    <property type="entry name" value="Peptidase_S1A"/>
</dbReference>
<dbReference type="InterPro" id="IPR009003">
    <property type="entry name" value="Peptidase_S1_PA"/>
</dbReference>
<dbReference type="FunFam" id="2.40.10.10:FF:000068">
    <property type="entry name" value="transmembrane protease serine 2"/>
    <property type="match status" value="1"/>
</dbReference>
<dbReference type="PANTHER" id="PTHR24256">
    <property type="entry name" value="TRYPTASE-RELATED"/>
    <property type="match status" value="1"/>
</dbReference>
<dbReference type="PROSITE" id="PS00134">
    <property type="entry name" value="TRYPSIN_HIS"/>
    <property type="match status" value="1"/>
</dbReference>
<dbReference type="AlphaFoldDB" id="A0A915EG98"/>
<keyword evidence="3" id="KW-0378">Hydrolase</keyword>
<dbReference type="InterPro" id="IPR018114">
    <property type="entry name" value="TRYPSIN_HIS"/>
</dbReference>
<keyword evidence="3" id="KW-0645">Protease</keyword>
<dbReference type="Pfam" id="PF00089">
    <property type="entry name" value="Trypsin"/>
    <property type="match status" value="1"/>
</dbReference>
<keyword evidence="1" id="KW-1015">Disulfide bond</keyword>
<dbReference type="InterPro" id="IPR051487">
    <property type="entry name" value="Ser/Thr_Proteases_Immune/Dev"/>
</dbReference>
<dbReference type="PROSITE" id="PS50240">
    <property type="entry name" value="TRYPSIN_DOM"/>
    <property type="match status" value="1"/>
</dbReference>
<comment type="similarity">
    <text evidence="2">Belongs to the peptidase S1 family. CLIP subfamily.</text>
</comment>
<dbReference type="SUPFAM" id="SSF50494">
    <property type="entry name" value="Trypsin-like serine proteases"/>
    <property type="match status" value="1"/>
</dbReference>
<feature type="domain" description="Peptidase S1" evidence="4">
    <location>
        <begin position="43"/>
        <end position="277"/>
    </location>
</feature>
<dbReference type="InterPro" id="IPR001254">
    <property type="entry name" value="Trypsin_dom"/>
</dbReference>
<accession>A0A915EG98</accession>
<protein>
    <submittedName>
        <fullName evidence="6">Peptidase S1 domain-containing protein</fullName>
    </submittedName>
</protein>
<evidence type="ECO:0000256" key="2">
    <source>
        <dbReference type="ARBA" id="ARBA00024195"/>
    </source>
</evidence>
<dbReference type="CDD" id="cd00190">
    <property type="entry name" value="Tryp_SPc"/>
    <property type="match status" value="1"/>
</dbReference>
<keyword evidence="5" id="KW-1185">Reference proteome</keyword>
<evidence type="ECO:0000256" key="3">
    <source>
        <dbReference type="RuleBase" id="RU363034"/>
    </source>
</evidence>
<name>A0A915EG98_9BILA</name>
<dbReference type="WBParaSite" id="jg5015">
    <property type="protein sequence ID" value="jg5015"/>
    <property type="gene ID" value="jg5015"/>
</dbReference>
<sequence>MAKQKAKTNVILPEKAFECGVSSSGIASVSPGDYRRKSNHNRVMSGHPVSPGDYPWLVGVNLKDSICTGSLISRRYVLTAGHCLAKVKNVDEMHALIGTVKFDYVEADRLKLGEKIKRFVIHPTFVNNQSSGFDIALMELATPVTYNQTIQPVCLVDNYHESFHSMAFVVGWGHNNKTESHQEIAQEGAVPIGSFSECSDWFQYNPNYYICAGALDRGTETGDSGGPMLVNQDGRWWQIGVTAFGIDPIPGPDHRFSDVGAYSRISTACDWIRRTTYGEIKCQNIKKSPPIKEI</sequence>
<dbReference type="InterPro" id="IPR033116">
    <property type="entry name" value="TRYPSIN_SER"/>
</dbReference>
<dbReference type="GO" id="GO:0004252">
    <property type="term" value="F:serine-type endopeptidase activity"/>
    <property type="evidence" value="ECO:0007669"/>
    <property type="project" value="InterPro"/>
</dbReference>
<dbReference type="Proteomes" id="UP000887574">
    <property type="component" value="Unplaced"/>
</dbReference>
<dbReference type="SMART" id="SM00020">
    <property type="entry name" value="Tryp_SPc"/>
    <property type="match status" value="1"/>
</dbReference>
<dbReference type="PROSITE" id="PS00135">
    <property type="entry name" value="TRYPSIN_SER"/>
    <property type="match status" value="1"/>
</dbReference>